<reference evidence="2" key="1">
    <citation type="submission" date="2021-08" db="EMBL/GenBank/DDBJ databases">
        <title>WGS assembly of Ceratopteris richardii.</title>
        <authorList>
            <person name="Marchant D.B."/>
            <person name="Chen G."/>
            <person name="Jenkins J."/>
            <person name="Shu S."/>
            <person name="Leebens-Mack J."/>
            <person name="Grimwood J."/>
            <person name="Schmutz J."/>
            <person name="Soltis P."/>
            <person name="Soltis D."/>
            <person name="Chen Z.-H."/>
        </authorList>
    </citation>
    <scope>NUCLEOTIDE SEQUENCE</scope>
    <source>
        <strain evidence="2">Whitten #5841</strain>
        <tissue evidence="2">Leaf</tissue>
    </source>
</reference>
<feature type="domain" description="Phospholipase/carboxylesterase/thioesterase" evidence="1">
    <location>
        <begin position="52"/>
        <end position="276"/>
    </location>
</feature>
<evidence type="ECO:0000259" key="1">
    <source>
        <dbReference type="Pfam" id="PF02230"/>
    </source>
</evidence>
<dbReference type="OMA" id="NCRWVFP"/>
<proteinExistence type="predicted"/>
<evidence type="ECO:0000313" key="3">
    <source>
        <dbReference type="Proteomes" id="UP000825935"/>
    </source>
</evidence>
<dbReference type="OrthoDB" id="2418081at2759"/>
<dbReference type="EMBL" id="CM035420">
    <property type="protein sequence ID" value="KAH7404787.1"/>
    <property type="molecule type" value="Genomic_DNA"/>
</dbReference>
<dbReference type="SUPFAM" id="SSF53474">
    <property type="entry name" value="alpha/beta-Hydrolases"/>
    <property type="match status" value="1"/>
</dbReference>
<keyword evidence="3" id="KW-1185">Reference proteome</keyword>
<dbReference type="AlphaFoldDB" id="A0A8T2T6H1"/>
<comment type="caution">
    <text evidence="2">The sequence shown here is derived from an EMBL/GenBank/DDBJ whole genome shotgun (WGS) entry which is preliminary data.</text>
</comment>
<dbReference type="InterPro" id="IPR003140">
    <property type="entry name" value="PLipase/COase/thioEstase"/>
</dbReference>
<name>A0A8T2T6H1_CERRI</name>
<dbReference type="Proteomes" id="UP000825935">
    <property type="component" value="Chromosome 15"/>
</dbReference>
<evidence type="ECO:0000313" key="2">
    <source>
        <dbReference type="EMBL" id="KAH7404787.1"/>
    </source>
</evidence>
<protein>
    <recommendedName>
        <fullName evidence="1">Phospholipase/carboxylesterase/thioesterase domain-containing protein</fullName>
    </recommendedName>
</protein>
<dbReference type="Pfam" id="PF02230">
    <property type="entry name" value="Abhydrolase_2"/>
    <property type="match status" value="1"/>
</dbReference>
<dbReference type="GO" id="GO:0016787">
    <property type="term" value="F:hydrolase activity"/>
    <property type="evidence" value="ECO:0007669"/>
    <property type="project" value="InterPro"/>
</dbReference>
<dbReference type="Gene3D" id="3.40.50.1820">
    <property type="entry name" value="alpha/beta hydrolase"/>
    <property type="match status" value="1"/>
</dbReference>
<gene>
    <name evidence="2" type="ORF">KP509_15G042700</name>
</gene>
<accession>A0A8T2T6H1</accession>
<organism evidence="2 3">
    <name type="scientific">Ceratopteris richardii</name>
    <name type="common">Triangle waterfern</name>
    <dbReference type="NCBI Taxonomy" id="49495"/>
    <lineage>
        <taxon>Eukaryota</taxon>
        <taxon>Viridiplantae</taxon>
        <taxon>Streptophyta</taxon>
        <taxon>Embryophyta</taxon>
        <taxon>Tracheophyta</taxon>
        <taxon>Polypodiopsida</taxon>
        <taxon>Polypodiidae</taxon>
        <taxon>Polypodiales</taxon>
        <taxon>Pteridineae</taxon>
        <taxon>Pteridaceae</taxon>
        <taxon>Parkerioideae</taxon>
        <taxon>Ceratopteris</taxon>
    </lineage>
</organism>
<dbReference type="PANTHER" id="PTHR46234">
    <property type="entry name" value="ALPHA/BETA-HYDROLASES SUPERFAMILY PROTEIN"/>
    <property type="match status" value="1"/>
</dbReference>
<sequence length="296" mass="32818">MGSLRLFIPSRIFPLRCCSCGDRWMASSETTTNSVFPTPKIRSHRKLLYREAHVIQPVKEHRATVVWLHGRGDVGSSWADAFEDFSLQNVKMIFPTAPIQPITALGGYNCSAWFDGRPVSDGSDDLEGLDASAAHVAELLSQESPSVKLGVGGFSQGAATSLYITACSLIGFYSDGTRFPCKFDFTVALSGWLPSARFIQRRFHDSPNVIEETKDYSFFLGHGTDDTVVLYKLGEESASTLQSLGFSNLTFKSYKGLGHWSNDIEMQDVCNFIKKRISGQPYRNATNWKSLACQII</sequence>
<dbReference type="InterPro" id="IPR029058">
    <property type="entry name" value="AB_hydrolase_fold"/>
</dbReference>